<gene>
    <name evidence="22" type="ORF">Ocin01_16989</name>
</gene>
<evidence type="ECO:0000256" key="2">
    <source>
        <dbReference type="ARBA" id="ARBA00004496"/>
    </source>
</evidence>
<keyword evidence="9" id="KW-0507">mRNA processing</keyword>
<evidence type="ECO:0000256" key="17">
    <source>
        <dbReference type="ARBA" id="ARBA00030789"/>
    </source>
</evidence>
<evidence type="ECO:0000256" key="3">
    <source>
        <dbReference type="ARBA" id="ARBA00010208"/>
    </source>
</evidence>
<dbReference type="STRING" id="48709.A0A1D2M9T9"/>
<comment type="subunit">
    <text evidence="4">Homodimer. Associates with components of the exosome multienzyme ribonuclease complex, such as EXOSC3 and EXOSC4. Interacts with NDOR1.</text>
</comment>
<reference evidence="22 23" key="1">
    <citation type="journal article" date="2016" name="Genome Biol. Evol.">
        <title>Gene Family Evolution Reflects Adaptation to Soil Environmental Stressors in the Genome of the Collembolan Orchesella cincta.</title>
        <authorList>
            <person name="Faddeeva-Vakhrusheva A."/>
            <person name="Derks M.F."/>
            <person name="Anvar S.Y."/>
            <person name="Agamennone V."/>
            <person name="Suring W."/>
            <person name="Smit S."/>
            <person name="van Straalen N.M."/>
            <person name="Roelofs D."/>
        </authorList>
    </citation>
    <scope>NUCLEOTIDE SEQUENCE [LARGE SCALE GENOMIC DNA]</scope>
    <source>
        <tissue evidence="22">Mixed pool</tissue>
    </source>
</reference>
<evidence type="ECO:0000256" key="13">
    <source>
        <dbReference type="ARBA" id="ARBA00023242"/>
    </source>
</evidence>
<proteinExistence type="inferred from homology"/>
<dbReference type="PROSITE" id="PS00892">
    <property type="entry name" value="HIT_1"/>
    <property type="match status" value="1"/>
</dbReference>
<dbReference type="PANTHER" id="PTHR12978:SF0">
    <property type="entry name" value="M7GPPPX DIPHOSPHATASE"/>
    <property type="match status" value="1"/>
</dbReference>
<dbReference type="GO" id="GO:0000932">
    <property type="term" value="C:P-body"/>
    <property type="evidence" value="ECO:0007669"/>
    <property type="project" value="TreeGrafter"/>
</dbReference>
<keyword evidence="12" id="KW-0508">mRNA splicing</keyword>
<dbReference type="Proteomes" id="UP000094527">
    <property type="component" value="Unassembled WGS sequence"/>
</dbReference>
<protein>
    <recommendedName>
        <fullName evidence="6">m7GpppX diphosphatase</fullName>
        <ecNumber evidence="5">3.6.1.59</ecNumber>
    </recommendedName>
    <alternativeName>
        <fullName evidence="19">DCS-1</fullName>
    </alternativeName>
    <alternativeName>
        <fullName evidence="16">Decapping scavenger enzyme</fullName>
    </alternativeName>
    <alternativeName>
        <fullName evidence="17">Hint-related 7meGMP-directed hydrolase</fullName>
    </alternativeName>
    <alternativeName>
        <fullName evidence="15">Histidine triad nucleotide-binding protein 5</fullName>
    </alternativeName>
    <alternativeName>
        <fullName evidence="18">Histidine triad protein member 5</fullName>
    </alternativeName>
    <alternativeName>
        <fullName evidence="14">Scavenger mRNA-decapping enzyme DcpS</fullName>
    </alternativeName>
</protein>
<dbReference type="FunFam" id="3.30.428.10:FF:000006">
    <property type="entry name" value="m7GpppX diphosphatase"/>
    <property type="match status" value="1"/>
</dbReference>
<dbReference type="InterPro" id="IPR019193">
    <property type="entry name" value="UBQ-conj_enz_E2-bd_prot"/>
</dbReference>
<dbReference type="PANTHER" id="PTHR12978">
    <property type="entry name" value="HISTIDINE TRIAD HIT PROTEIN MEMBER"/>
    <property type="match status" value="1"/>
</dbReference>
<comment type="caution">
    <text evidence="22">The sequence shown here is derived from an EMBL/GenBank/DDBJ whole genome shotgun (WGS) entry which is preliminary data.</text>
</comment>
<evidence type="ECO:0000256" key="9">
    <source>
        <dbReference type="ARBA" id="ARBA00022664"/>
    </source>
</evidence>
<dbReference type="AlphaFoldDB" id="A0A1D2M9T9"/>
<dbReference type="GO" id="GO:0000290">
    <property type="term" value="P:deadenylation-dependent decapping of nuclear-transcribed mRNA"/>
    <property type="evidence" value="ECO:0007669"/>
    <property type="project" value="InterPro"/>
</dbReference>
<accession>A0A1D2M9T9</accession>
<dbReference type="Gene3D" id="3.30.428.10">
    <property type="entry name" value="HIT-like"/>
    <property type="match status" value="1"/>
</dbReference>
<dbReference type="GO" id="GO:0000340">
    <property type="term" value="F:RNA 7-methylguanosine cap binding"/>
    <property type="evidence" value="ECO:0007669"/>
    <property type="project" value="TreeGrafter"/>
</dbReference>
<dbReference type="InterPro" id="IPR019808">
    <property type="entry name" value="Histidine_triad_CS"/>
</dbReference>
<dbReference type="GO" id="GO:0140932">
    <property type="term" value="F:5'-(N(7)-methyl 5'-triphosphoguanosine)-[mRNA] diphosphatase activity"/>
    <property type="evidence" value="ECO:0007669"/>
    <property type="project" value="UniProtKB-EC"/>
</dbReference>
<feature type="region of interest" description="Disordered" evidence="21">
    <location>
        <begin position="1"/>
        <end position="49"/>
    </location>
</feature>
<evidence type="ECO:0000256" key="8">
    <source>
        <dbReference type="ARBA" id="ARBA00022553"/>
    </source>
</evidence>
<dbReference type="FunFam" id="3.30.200.40:FF:000001">
    <property type="entry name" value="m7GpppX diphosphatase"/>
    <property type="match status" value="1"/>
</dbReference>
<comment type="subcellular location">
    <subcellularLocation>
        <location evidence="2">Cytoplasm</location>
    </subcellularLocation>
    <subcellularLocation>
        <location evidence="1">Nucleus</location>
    </subcellularLocation>
</comment>
<feature type="compositionally biased region" description="Basic and acidic residues" evidence="21">
    <location>
        <begin position="25"/>
        <end position="34"/>
    </location>
</feature>
<evidence type="ECO:0000256" key="6">
    <source>
        <dbReference type="ARBA" id="ARBA00015636"/>
    </source>
</evidence>
<sequence>MDLSMPSKRSSSSVDDDTVFPAKKSSLDGKEERNGSSVSNNKAGVDGDGKQQQIFKDLSGFTLKNVLSNSADVKRLTVEGTFPDGQTAVVVLDKKPFTEENFKELFSSGSRLKQIFQNDIYGNYDCVPGEKSAAIKATIVYPATQKHVEKYMHHDLFLVDETPGLYEKVTLPHLEGSQFNIQWVFNILEHKKEEDRIVFEDPDPSTGFILLPDLKWDGSTLGNLYLCAIVHAKEIKSLRDLNADHLPLLKNIFEQGTAAIKKKYGLTRSQLRIYLHYQPSYYHLHVHFTSLNFNAPGIYTEKSHLLQTVISNIEGKSSYYQDATLPFVVKKNDSFWQTMAMSSEKSSLSSSSDTKSIKVFAEYLHNLRAVNLYVFVPNYVLDDSRVAVVSVYSNKIELILSDECTCKLILEGLLLQDCCKLPPRTLSKGVLCYRLVVKPESGYGSTGAEVVSNFEKTVDEGAKNLVKNSINTVALKEGTLYRIKCRFCSNFLSESVKFDRIRPLPSNNWVENAHELWFCHPPETGHAPVLHQDVSARLDKINLSKGGDEDQSSSSDASKTIVELLKCPDKNYCFYGPCNWAINKDIANGVQKNTSFTDNPIPRADCLHCNNEIGSFTSEFCVKIWDYGVEWVDQAQLLTNTEGIQKEPSNSATSRLAQNFKSIAFATIYELSDHPTFRFTVTSTCKGNSLFLWNIDRNLSVYEQEAVSLNADDFTVLKQCKVAKFFFAVKENNVSLITDPREIVIIQESEQNEQNILALPDYVYKAGVETLRHTSILYSREEQSLQCGYLIYDV</sequence>
<keyword evidence="11" id="KW-0007">Acetylation</keyword>
<comment type="catalytic activity">
    <reaction evidence="20">
        <text>a 5'-end (N(7)-methyl 5'-triphosphoguanosine)-ribonucleoside in mRNA + H2O = N(7)-methyl-GMP + a 5'-end diphospho-ribonucleoside in mRNA + 2 H(+)</text>
        <dbReference type="Rhea" id="RHEA:65388"/>
        <dbReference type="Rhea" id="RHEA-COMP:17165"/>
        <dbReference type="Rhea" id="RHEA-COMP:17167"/>
        <dbReference type="ChEBI" id="CHEBI:15377"/>
        <dbReference type="ChEBI" id="CHEBI:15378"/>
        <dbReference type="ChEBI" id="CHEBI:58285"/>
        <dbReference type="ChEBI" id="CHEBI:156461"/>
        <dbReference type="ChEBI" id="CHEBI:167616"/>
        <dbReference type="EC" id="3.6.1.59"/>
    </reaction>
</comment>
<evidence type="ECO:0000256" key="15">
    <source>
        <dbReference type="ARBA" id="ARBA00030042"/>
    </source>
</evidence>
<evidence type="ECO:0000256" key="20">
    <source>
        <dbReference type="ARBA" id="ARBA00048222"/>
    </source>
</evidence>
<evidence type="ECO:0000256" key="12">
    <source>
        <dbReference type="ARBA" id="ARBA00023187"/>
    </source>
</evidence>
<evidence type="ECO:0000256" key="14">
    <source>
        <dbReference type="ARBA" id="ARBA00029885"/>
    </source>
</evidence>
<evidence type="ECO:0000256" key="1">
    <source>
        <dbReference type="ARBA" id="ARBA00004123"/>
    </source>
</evidence>
<dbReference type="InterPro" id="IPR008594">
    <property type="entry name" value="DcpS/DCS2"/>
</dbReference>
<dbReference type="Pfam" id="PF11969">
    <property type="entry name" value="DcpS_C"/>
    <property type="match status" value="1"/>
</dbReference>
<dbReference type="GO" id="GO:0008380">
    <property type="term" value="P:RNA splicing"/>
    <property type="evidence" value="ECO:0007669"/>
    <property type="project" value="UniProtKB-KW"/>
</dbReference>
<organism evidence="22 23">
    <name type="scientific">Orchesella cincta</name>
    <name type="common">Springtail</name>
    <name type="synonym">Podura cincta</name>
    <dbReference type="NCBI Taxonomy" id="48709"/>
    <lineage>
        <taxon>Eukaryota</taxon>
        <taxon>Metazoa</taxon>
        <taxon>Ecdysozoa</taxon>
        <taxon>Arthropoda</taxon>
        <taxon>Hexapoda</taxon>
        <taxon>Collembola</taxon>
        <taxon>Entomobryomorpha</taxon>
        <taxon>Entomobryoidea</taxon>
        <taxon>Orchesellidae</taxon>
        <taxon>Orchesellinae</taxon>
        <taxon>Orchesella</taxon>
    </lineage>
</organism>
<evidence type="ECO:0000256" key="18">
    <source>
        <dbReference type="ARBA" id="ARBA00030830"/>
    </source>
</evidence>
<evidence type="ECO:0000256" key="11">
    <source>
        <dbReference type="ARBA" id="ARBA00022990"/>
    </source>
</evidence>
<dbReference type="EC" id="3.6.1.59" evidence="5"/>
<feature type="non-terminal residue" evidence="22">
    <location>
        <position position="794"/>
    </location>
</feature>
<evidence type="ECO:0000256" key="5">
    <source>
        <dbReference type="ARBA" id="ARBA00012520"/>
    </source>
</evidence>
<evidence type="ECO:0000256" key="4">
    <source>
        <dbReference type="ARBA" id="ARBA00011140"/>
    </source>
</evidence>
<dbReference type="Gene3D" id="3.30.200.40">
    <property type="entry name" value="Scavenger mRNA decapping enzyme, N-terminal domain"/>
    <property type="match status" value="1"/>
</dbReference>
<evidence type="ECO:0000256" key="21">
    <source>
        <dbReference type="SAM" id="MobiDB-lite"/>
    </source>
</evidence>
<dbReference type="InterPro" id="IPR036265">
    <property type="entry name" value="HIT-like_sf"/>
</dbReference>
<comment type="similarity">
    <text evidence="3">Belongs to the HIT family.</text>
</comment>
<keyword evidence="7" id="KW-0963">Cytoplasm</keyword>
<evidence type="ECO:0000256" key="7">
    <source>
        <dbReference type="ARBA" id="ARBA00022490"/>
    </source>
</evidence>
<dbReference type="SUPFAM" id="SSF54197">
    <property type="entry name" value="HIT-like"/>
    <property type="match status" value="1"/>
</dbReference>
<dbReference type="GO" id="GO:0005634">
    <property type="term" value="C:nucleus"/>
    <property type="evidence" value="ECO:0007669"/>
    <property type="project" value="UniProtKB-SubCell"/>
</dbReference>
<name>A0A1D2M9T9_ORCCI</name>
<keyword evidence="23" id="KW-1185">Reference proteome</keyword>
<evidence type="ECO:0000313" key="23">
    <source>
        <dbReference type="Proteomes" id="UP000094527"/>
    </source>
</evidence>
<dbReference type="GO" id="GO:0006397">
    <property type="term" value="P:mRNA processing"/>
    <property type="evidence" value="ECO:0007669"/>
    <property type="project" value="UniProtKB-KW"/>
</dbReference>
<dbReference type="InterPro" id="IPR011145">
    <property type="entry name" value="Scavenger_mRNA_decap_enz_N"/>
</dbReference>
<dbReference type="SUPFAM" id="SSF102860">
    <property type="entry name" value="mRNA decapping enzyme DcpS N-terminal domain"/>
    <property type="match status" value="1"/>
</dbReference>
<evidence type="ECO:0000256" key="19">
    <source>
        <dbReference type="ARBA" id="ARBA00032946"/>
    </source>
</evidence>
<keyword evidence="10" id="KW-0378">Hydrolase</keyword>
<dbReference type="Pfam" id="PF05652">
    <property type="entry name" value="DcpS"/>
    <property type="match status" value="1"/>
</dbReference>
<keyword evidence="13" id="KW-0539">Nucleus</keyword>
<keyword evidence="8" id="KW-0597">Phosphoprotein</keyword>
<evidence type="ECO:0000256" key="10">
    <source>
        <dbReference type="ARBA" id="ARBA00022801"/>
    </source>
</evidence>
<evidence type="ECO:0000256" key="16">
    <source>
        <dbReference type="ARBA" id="ARBA00030609"/>
    </source>
</evidence>
<evidence type="ECO:0000313" key="22">
    <source>
        <dbReference type="EMBL" id="ODM89692.1"/>
    </source>
</evidence>
<dbReference type="OrthoDB" id="10264956at2759"/>
<dbReference type="Pfam" id="PF09814">
    <property type="entry name" value="HECT_2"/>
    <property type="match status" value="1"/>
</dbReference>
<dbReference type="EMBL" id="LJIJ01002439">
    <property type="protein sequence ID" value="ODM89692.1"/>
    <property type="molecule type" value="Genomic_DNA"/>
</dbReference>